<dbReference type="AlphaFoldDB" id="G7Q5E2"/>
<keyword evidence="2" id="KW-1185">Reference proteome</keyword>
<accession>G7Q5E2</accession>
<reference evidence="2" key="1">
    <citation type="journal article" date="2015" name="Genome Announc.">
        <title>High-Quality Draft Genome Sequence of Desulfovibrio carbinoliphilus FW-101-2B, an Organic Acid-Oxidizing Sulfate-Reducing Bacterium Isolated from Uranium(VI)-Contaminated Groundwater.</title>
        <authorList>
            <person name="Ramsay B.D."/>
            <person name="Hwang C."/>
            <person name="Woo H.L."/>
            <person name="Carroll S.L."/>
            <person name="Lucas S."/>
            <person name="Han J."/>
            <person name="Lapidus A.L."/>
            <person name="Cheng J.F."/>
            <person name="Goodwin L.A."/>
            <person name="Pitluck S."/>
            <person name="Peters L."/>
            <person name="Chertkov O."/>
            <person name="Held B."/>
            <person name="Detter J.C."/>
            <person name="Han C.S."/>
            <person name="Tapia R."/>
            <person name="Land M.L."/>
            <person name="Hauser L.J."/>
            <person name="Kyrpides N.C."/>
            <person name="Ivanova N.N."/>
            <person name="Mikhailova N."/>
            <person name="Pagani I."/>
            <person name="Woyke T."/>
            <person name="Arkin A.P."/>
            <person name="Dehal P."/>
            <person name="Chivian D."/>
            <person name="Criddle C.S."/>
            <person name="Wu W."/>
            <person name="Chakraborty R."/>
            <person name="Hazen T.C."/>
            <person name="Fields M.W."/>
        </authorList>
    </citation>
    <scope>NUCLEOTIDE SEQUENCE [LARGE SCALE GENOMIC DNA]</scope>
    <source>
        <strain evidence="2">FW-101-2B</strain>
    </source>
</reference>
<dbReference type="EMBL" id="CM001368">
    <property type="protein sequence ID" value="EHJ48943.1"/>
    <property type="molecule type" value="Genomic_DNA"/>
</dbReference>
<evidence type="ECO:0000313" key="2">
    <source>
        <dbReference type="Proteomes" id="UP000004662"/>
    </source>
</evidence>
<name>G7Q5E2_9BACT</name>
<evidence type="ECO:0000313" key="1">
    <source>
        <dbReference type="EMBL" id="EHJ48943.1"/>
    </source>
</evidence>
<protein>
    <submittedName>
        <fullName evidence="1">Uncharacterized protein</fullName>
    </submittedName>
</protein>
<dbReference type="STRING" id="694327.DFW101_2941"/>
<sequence>MWSGARQRHLQSRPRQLRNYGDFMKTLLELAADTQAALDTVKNKCSPKDHENCRRCWDLETELERLMRLYHECTGTN</sequence>
<dbReference type="HOGENOM" id="CLU_2632385_0_0_7"/>
<organism evidence="1 2">
    <name type="scientific">Solidesulfovibrio carbinoliphilus subsp. oakridgensis</name>
    <dbReference type="NCBI Taxonomy" id="694327"/>
    <lineage>
        <taxon>Bacteria</taxon>
        <taxon>Pseudomonadati</taxon>
        <taxon>Thermodesulfobacteriota</taxon>
        <taxon>Desulfovibrionia</taxon>
        <taxon>Desulfovibrionales</taxon>
        <taxon>Desulfovibrionaceae</taxon>
        <taxon>Solidesulfovibrio</taxon>
    </lineage>
</organism>
<dbReference type="Proteomes" id="UP000004662">
    <property type="component" value="Chromosome"/>
</dbReference>
<proteinExistence type="predicted"/>
<gene>
    <name evidence="1" type="ORF">DFW101_2941</name>
</gene>